<evidence type="ECO:0000313" key="3">
    <source>
        <dbReference type="Proteomes" id="UP001054857"/>
    </source>
</evidence>
<sequence>MEVSTIWTEPSVDSSPGDSLHPSLTSQSRLTRIGLRSSSAGTATISQQLAKVLAQQLLLPSTPACQQLLVSASHVSGAANEAELIPSFQSNGVHTPSGAGGALPSSRQCTAQPGSCTALPIGGSTRPIAVTATPAGDSRSPAGHQSAGGMQPASAGQRDLCSTLEAELVEIERRYISTRGGEDSTGGSRCLAPASTPVTGSSGGGGTSGPTALPSGLPATFTPPAAATVPGQSSQPGTPRHQPPAGRPQPPLAHLPEDSPWAQTSPALEPPHQSTSEAVPPVRSSSQGSAAGVEGGARMSTSQGSGGRCRSPVGLAVPVAGISLPAALGPLPPLVASPDSAMCCEGSTSVLNSGAVCASAGAAATGRAAAPAMAAWSVLPLPSNPAKEAPGPVCGAGGGSPGSGLQQCEAASLLDPTCGPCDAGASPGGLPTGMFGNGVVQDWAAPIGGTTAAAMQSACWRAALLALRSPPSARSPASAEQSSPGARGTGAQGSPLQRADNPEAALSAPARTPLEQLGAAVALVSSALATKSASPVRRLASARSLLPAFALQAVDASMHTPSSSSPPPPQQEPQHPGPQQLLRGASCSMQEAVAQVLASPGVSQGGAPPPPLHEPSSIKLSPSPSMLAAEMTTSELTVSDSLSQFASSGGAAEASSLPPPPAPYPPPPACYPRGQGLGISAGGSTSSGGG</sequence>
<organism evidence="2 3">
    <name type="scientific">Astrephomene gubernaculifera</name>
    <dbReference type="NCBI Taxonomy" id="47775"/>
    <lineage>
        <taxon>Eukaryota</taxon>
        <taxon>Viridiplantae</taxon>
        <taxon>Chlorophyta</taxon>
        <taxon>core chlorophytes</taxon>
        <taxon>Chlorophyceae</taxon>
        <taxon>CS clade</taxon>
        <taxon>Chlamydomonadales</taxon>
        <taxon>Astrephomenaceae</taxon>
        <taxon>Astrephomene</taxon>
    </lineage>
</organism>
<feature type="compositionally biased region" description="Low complexity" evidence="1">
    <location>
        <begin position="646"/>
        <end position="656"/>
    </location>
</feature>
<feature type="region of interest" description="Disordered" evidence="1">
    <location>
        <begin position="1"/>
        <end position="26"/>
    </location>
</feature>
<feature type="compositionally biased region" description="Low complexity" evidence="1">
    <location>
        <begin position="209"/>
        <end position="230"/>
    </location>
</feature>
<name>A0AAD3HK81_9CHLO</name>
<dbReference type="Proteomes" id="UP001054857">
    <property type="component" value="Unassembled WGS sequence"/>
</dbReference>
<feature type="non-terminal residue" evidence="2">
    <location>
        <position position="1"/>
    </location>
</feature>
<feature type="compositionally biased region" description="Polar residues" evidence="1">
    <location>
        <begin position="261"/>
        <end position="289"/>
    </location>
</feature>
<evidence type="ECO:0000313" key="2">
    <source>
        <dbReference type="EMBL" id="GFR43656.1"/>
    </source>
</evidence>
<dbReference type="AlphaFoldDB" id="A0AAD3HK81"/>
<protein>
    <submittedName>
        <fullName evidence="2">Uncharacterized protein</fullName>
    </submittedName>
</protein>
<feature type="compositionally biased region" description="Pro residues" evidence="1">
    <location>
        <begin position="657"/>
        <end position="670"/>
    </location>
</feature>
<feature type="compositionally biased region" description="Pro residues" evidence="1">
    <location>
        <begin position="241"/>
        <end position="253"/>
    </location>
</feature>
<feature type="region of interest" description="Disordered" evidence="1">
    <location>
        <begin position="471"/>
        <end position="502"/>
    </location>
</feature>
<feature type="region of interest" description="Disordered" evidence="1">
    <location>
        <begin position="117"/>
        <end position="157"/>
    </location>
</feature>
<proteinExistence type="predicted"/>
<keyword evidence="3" id="KW-1185">Reference proteome</keyword>
<comment type="caution">
    <text evidence="2">The sequence shown here is derived from an EMBL/GenBank/DDBJ whole genome shotgun (WGS) entry which is preliminary data.</text>
</comment>
<feature type="region of interest" description="Disordered" evidence="1">
    <location>
        <begin position="177"/>
        <end position="310"/>
    </location>
</feature>
<reference evidence="2 3" key="1">
    <citation type="journal article" date="2021" name="Sci. Rep.">
        <title>Genome sequencing of the multicellular alga Astrephomene provides insights into convergent evolution of germ-soma differentiation.</title>
        <authorList>
            <person name="Yamashita S."/>
            <person name="Yamamoto K."/>
            <person name="Matsuzaki R."/>
            <person name="Suzuki S."/>
            <person name="Yamaguchi H."/>
            <person name="Hirooka S."/>
            <person name="Minakuchi Y."/>
            <person name="Miyagishima S."/>
            <person name="Kawachi M."/>
            <person name="Toyoda A."/>
            <person name="Nozaki H."/>
        </authorList>
    </citation>
    <scope>NUCLEOTIDE SEQUENCE [LARGE SCALE GENOMIC DNA]</scope>
    <source>
        <strain evidence="2 3">NIES-4017</strain>
    </source>
</reference>
<feature type="compositionally biased region" description="Polar residues" evidence="1">
    <location>
        <begin position="631"/>
        <end position="645"/>
    </location>
</feature>
<dbReference type="EMBL" id="BMAR01000006">
    <property type="protein sequence ID" value="GFR43656.1"/>
    <property type="molecule type" value="Genomic_DNA"/>
</dbReference>
<feature type="compositionally biased region" description="Gly residues" evidence="1">
    <location>
        <begin position="675"/>
        <end position="690"/>
    </location>
</feature>
<accession>A0AAD3HK81</accession>
<feature type="region of interest" description="Disordered" evidence="1">
    <location>
        <begin position="556"/>
        <end position="690"/>
    </location>
</feature>
<evidence type="ECO:0000256" key="1">
    <source>
        <dbReference type="SAM" id="MobiDB-lite"/>
    </source>
</evidence>
<gene>
    <name evidence="2" type="ORF">Agub_g4762</name>
</gene>